<keyword evidence="8 13" id="KW-0472">Membrane</keyword>
<keyword evidence="3 13" id="KW-0813">Transport</keyword>
<dbReference type="CDD" id="cd19990">
    <property type="entry name" value="PBP1_GABAb_receptor_plant"/>
    <property type="match status" value="1"/>
</dbReference>
<reference evidence="18" key="1">
    <citation type="journal article" date="2018" name="DNA Res.">
        <title>Multiple hybrid de novo genome assembly of finger millet, an orphan allotetraploid crop.</title>
        <authorList>
            <person name="Hatakeyama M."/>
            <person name="Aluri S."/>
            <person name="Balachadran M.T."/>
            <person name="Sivarajan S.R."/>
            <person name="Patrignani A."/>
            <person name="Gruter S."/>
            <person name="Poveda L."/>
            <person name="Shimizu-Inatsugi R."/>
            <person name="Baeten J."/>
            <person name="Francoijs K.J."/>
            <person name="Nataraja K.N."/>
            <person name="Reddy Y.A.N."/>
            <person name="Phadnis S."/>
            <person name="Ravikumar R.L."/>
            <person name="Schlapbach R."/>
            <person name="Sreeman S.M."/>
            <person name="Shimizu K.K."/>
        </authorList>
    </citation>
    <scope>NUCLEOTIDE SEQUENCE</scope>
</reference>
<comment type="function">
    <text evidence="13">Glutamate-gated receptor that probably acts as non-selective cation channel.</text>
</comment>
<evidence type="ECO:0000256" key="12">
    <source>
        <dbReference type="ARBA" id="ARBA00023303"/>
    </source>
</evidence>
<evidence type="ECO:0000256" key="6">
    <source>
        <dbReference type="ARBA" id="ARBA00022989"/>
    </source>
</evidence>
<dbReference type="Proteomes" id="UP001054889">
    <property type="component" value="Unassembled WGS sequence"/>
</dbReference>
<feature type="signal peptide" evidence="16">
    <location>
        <begin position="1"/>
        <end position="25"/>
    </location>
</feature>
<dbReference type="PANTHER" id="PTHR18966">
    <property type="entry name" value="IONOTROPIC GLUTAMATE RECEPTOR"/>
    <property type="match status" value="1"/>
</dbReference>
<dbReference type="PIRSF" id="PIRSF037090">
    <property type="entry name" value="Iontro_Glu-like_rcpt_pln"/>
    <property type="match status" value="1"/>
</dbReference>
<feature type="domain" description="Ionotropic glutamate receptor C-terminal" evidence="17">
    <location>
        <begin position="428"/>
        <end position="778"/>
    </location>
</feature>
<comment type="caution">
    <text evidence="18">The sequence shown here is derived from an EMBL/GenBank/DDBJ whole genome shotgun (WGS) entry which is preliminary data.</text>
</comment>
<dbReference type="InterPro" id="IPR028082">
    <property type="entry name" value="Peripla_BP_I"/>
</dbReference>
<evidence type="ECO:0000256" key="15">
    <source>
        <dbReference type="SAM" id="Phobius"/>
    </source>
</evidence>
<dbReference type="GO" id="GO:0015276">
    <property type="term" value="F:ligand-gated monoatomic ion channel activity"/>
    <property type="evidence" value="ECO:0007669"/>
    <property type="project" value="InterPro"/>
</dbReference>
<dbReference type="Pfam" id="PF10613">
    <property type="entry name" value="Lig_chan-Glu_bd"/>
    <property type="match status" value="1"/>
</dbReference>
<evidence type="ECO:0000256" key="1">
    <source>
        <dbReference type="ARBA" id="ARBA00004141"/>
    </source>
</evidence>
<dbReference type="EMBL" id="BQKI01000081">
    <property type="protein sequence ID" value="GJN29434.1"/>
    <property type="molecule type" value="Genomic_DNA"/>
</dbReference>
<dbReference type="InterPro" id="IPR017103">
    <property type="entry name" value="Iontropic_Glu_rcpt_pln"/>
</dbReference>
<evidence type="ECO:0000256" key="8">
    <source>
        <dbReference type="ARBA" id="ARBA00023136"/>
    </source>
</evidence>
<evidence type="ECO:0000256" key="7">
    <source>
        <dbReference type="ARBA" id="ARBA00023065"/>
    </source>
</evidence>
<dbReference type="FunFam" id="3.40.190.10:FF:000195">
    <property type="entry name" value="Glutamate receptor 2.7"/>
    <property type="match status" value="1"/>
</dbReference>
<dbReference type="SUPFAM" id="SSF53850">
    <property type="entry name" value="Periplasmic binding protein-like II"/>
    <property type="match status" value="1"/>
</dbReference>
<evidence type="ECO:0000313" key="19">
    <source>
        <dbReference type="Proteomes" id="UP001054889"/>
    </source>
</evidence>
<feature type="disulfide bond" evidence="14">
    <location>
        <begin position="726"/>
        <end position="782"/>
    </location>
</feature>
<protein>
    <recommendedName>
        <fullName evidence="13">Glutamate receptor</fullName>
    </recommendedName>
</protein>
<evidence type="ECO:0000256" key="11">
    <source>
        <dbReference type="ARBA" id="ARBA00023286"/>
    </source>
</evidence>
<dbReference type="SUPFAM" id="SSF53822">
    <property type="entry name" value="Periplasmic binding protein-like I"/>
    <property type="match status" value="1"/>
</dbReference>
<keyword evidence="14" id="KW-1015">Disulfide bond</keyword>
<keyword evidence="11 13" id="KW-1071">Ligand-gated ion channel</keyword>
<evidence type="ECO:0000256" key="14">
    <source>
        <dbReference type="PIRSR" id="PIRSR037090-50"/>
    </source>
</evidence>
<keyword evidence="10" id="KW-0325">Glycoprotein</keyword>
<evidence type="ECO:0000256" key="16">
    <source>
        <dbReference type="SAM" id="SignalP"/>
    </source>
</evidence>
<evidence type="ECO:0000256" key="13">
    <source>
        <dbReference type="PIRNR" id="PIRNR037090"/>
    </source>
</evidence>
<dbReference type="InterPro" id="IPR019594">
    <property type="entry name" value="Glu/Gly-bd"/>
</dbReference>
<evidence type="ECO:0000259" key="17">
    <source>
        <dbReference type="SMART" id="SM00079"/>
    </source>
</evidence>
<dbReference type="InterPro" id="IPR015683">
    <property type="entry name" value="Ionotropic_Glu_rcpt"/>
</dbReference>
<keyword evidence="5 16" id="KW-0732">Signal</keyword>
<evidence type="ECO:0000256" key="4">
    <source>
        <dbReference type="ARBA" id="ARBA00022692"/>
    </source>
</evidence>
<keyword evidence="9 13" id="KW-0675">Receptor</keyword>
<evidence type="ECO:0000313" key="18">
    <source>
        <dbReference type="EMBL" id="GJN29434.1"/>
    </source>
</evidence>
<feature type="transmembrane region" description="Helical" evidence="15">
    <location>
        <begin position="551"/>
        <end position="576"/>
    </location>
</feature>
<dbReference type="FunFam" id="1.10.287.70:FF:000163">
    <property type="entry name" value="Glutamate receptor"/>
    <property type="match status" value="1"/>
</dbReference>
<evidence type="ECO:0000256" key="9">
    <source>
        <dbReference type="ARBA" id="ARBA00023170"/>
    </source>
</evidence>
<dbReference type="FunFam" id="3.40.50.2300:FF:000188">
    <property type="entry name" value="Glutamate receptor"/>
    <property type="match status" value="1"/>
</dbReference>
<dbReference type="Pfam" id="PF01094">
    <property type="entry name" value="ANF_receptor"/>
    <property type="match status" value="1"/>
</dbReference>
<evidence type="ECO:0000256" key="10">
    <source>
        <dbReference type="ARBA" id="ARBA00023180"/>
    </source>
</evidence>
<evidence type="ECO:0000256" key="3">
    <source>
        <dbReference type="ARBA" id="ARBA00022448"/>
    </source>
</evidence>
<proteinExistence type="inferred from homology"/>
<accession>A0AAV5F3H3</accession>
<name>A0AAV5F3H3_ELECO</name>
<dbReference type="InterPro" id="IPR044440">
    <property type="entry name" value="GABAb_receptor_plant_PBP1"/>
</dbReference>
<keyword evidence="12 13" id="KW-0407">Ion channel</keyword>
<feature type="chain" id="PRO_5043349388" description="Glutamate receptor" evidence="16">
    <location>
        <begin position="26"/>
        <end position="901"/>
    </location>
</feature>
<sequence>MAGSGLPCLALALLILVSSSSTTVASSVRVGVVLDLTNDAGKKSLTCINMALDDFYAAHANATRRVDLRVRDSRGDVVTAAHAADDLIQNDRVQSIIGPLTSVEAEFIAYLGNHTLTPILSLSPVSSALTTSLMPFFLHTAPIDSYQTELIAAILDMFTWRTSILVYEDSPYGVGILPELLHILQDYNTRITNSVALPVDVTEDDLDTVIHNLKEQPTRVLIVHMLSDLAARVFKRAMLAGMMSDGYVWIATAGIGSDVDSLSPDRVDHMQGIITFRPYIQTTGRVLNFTTRFKKRFQLENPSIRVVHDPSVPLLWAYDTAWALAAAVNTNRVSSSVTSRTVLDSVLNITFDGLAGQFRLVNGQLQLSTYELVNIIGKGARTVGFWMPEYGIFKNLKDNNEKGLKQILWPGDLAIAPKGWDMSSNGRPLRIAIPSKHGFKQLVDVSYSPTSNTSTVTGYCIDIFSMLMKSLSFPVSYQYVPFGDSTTSYNSLLNLVYDKPRLQKVDAMVGDTTISTSRMNKVAFTMPFTDTGLSMIVVLKKETSGSMWIFLQPLTSTLWIVSLVFFFFTGFVVWVIEHRINPEFYGMPSQQFGIIFYFAFSTLVFSHKEKLESNLSRFVVIIWVFVVLILTSSYTASLTSMLTVQRLQPTVNSVQDLLRNGDYVGYQRGSTVGYWLEEMGFHRKNLLGYDTVEEYADALQKGSENGGVSAIFDEIPYLKIFLAKYCEGYTMVGPTYRLGGFGFAFPIGSPLVHDISQAIMIPSVQEEMVQIENKWFGDPGVCQSKRSSINSSRLGFSNFSGLFLISGVTSGLALFIYLAIFVYQEQDRLKAETPCTGSMSLKRLHAWLERHISTKHKGLPIAMVQELGSERNGQGINQFQVDGCEVLERNGGGANHSQVDG</sequence>
<evidence type="ECO:0000256" key="2">
    <source>
        <dbReference type="ARBA" id="ARBA00008685"/>
    </source>
</evidence>
<keyword evidence="7 13" id="KW-0406">Ion transport</keyword>
<dbReference type="AlphaFoldDB" id="A0AAV5F3H3"/>
<keyword evidence="19" id="KW-1185">Reference proteome</keyword>
<dbReference type="Gene3D" id="1.10.287.70">
    <property type="match status" value="1"/>
</dbReference>
<dbReference type="Gene3D" id="3.40.50.2300">
    <property type="match status" value="2"/>
</dbReference>
<evidence type="ECO:0000256" key="5">
    <source>
        <dbReference type="ARBA" id="ARBA00022729"/>
    </source>
</evidence>
<comment type="subcellular location">
    <subcellularLocation>
        <location evidence="1">Membrane</location>
        <topology evidence="1">Multi-pass membrane protein</topology>
    </subcellularLocation>
</comment>
<dbReference type="Pfam" id="PF00060">
    <property type="entry name" value="Lig_chan"/>
    <property type="match status" value="1"/>
</dbReference>
<feature type="transmembrane region" description="Helical" evidence="15">
    <location>
        <begin position="799"/>
        <end position="823"/>
    </location>
</feature>
<keyword evidence="4 15" id="KW-0812">Transmembrane</keyword>
<organism evidence="18 19">
    <name type="scientific">Eleusine coracana subsp. coracana</name>
    <dbReference type="NCBI Taxonomy" id="191504"/>
    <lineage>
        <taxon>Eukaryota</taxon>
        <taxon>Viridiplantae</taxon>
        <taxon>Streptophyta</taxon>
        <taxon>Embryophyta</taxon>
        <taxon>Tracheophyta</taxon>
        <taxon>Spermatophyta</taxon>
        <taxon>Magnoliopsida</taxon>
        <taxon>Liliopsida</taxon>
        <taxon>Poales</taxon>
        <taxon>Poaceae</taxon>
        <taxon>PACMAD clade</taxon>
        <taxon>Chloridoideae</taxon>
        <taxon>Cynodonteae</taxon>
        <taxon>Eleusininae</taxon>
        <taxon>Eleusine</taxon>
    </lineage>
</organism>
<feature type="transmembrane region" description="Helical" evidence="15">
    <location>
        <begin position="618"/>
        <end position="636"/>
    </location>
</feature>
<dbReference type="GO" id="GO:0016020">
    <property type="term" value="C:membrane"/>
    <property type="evidence" value="ECO:0007669"/>
    <property type="project" value="UniProtKB-SubCell"/>
</dbReference>
<dbReference type="CDD" id="cd13686">
    <property type="entry name" value="GluR_Plant"/>
    <property type="match status" value="1"/>
</dbReference>
<reference evidence="18" key="2">
    <citation type="submission" date="2021-12" db="EMBL/GenBank/DDBJ databases">
        <title>Resequencing data analysis of finger millet.</title>
        <authorList>
            <person name="Hatakeyama M."/>
            <person name="Aluri S."/>
            <person name="Balachadran M.T."/>
            <person name="Sivarajan S.R."/>
            <person name="Poveda L."/>
            <person name="Shimizu-Inatsugi R."/>
            <person name="Schlapbach R."/>
            <person name="Sreeman S.M."/>
            <person name="Shimizu K.K."/>
        </authorList>
    </citation>
    <scope>NUCLEOTIDE SEQUENCE</scope>
</reference>
<gene>
    <name evidence="18" type="primary">gb17660</name>
    <name evidence="18" type="ORF">PR202_gb17660</name>
</gene>
<comment type="similarity">
    <text evidence="2 13">Belongs to the glutamate-gated ion channel (TC 1.A.10.1) family.</text>
</comment>
<dbReference type="InterPro" id="IPR001828">
    <property type="entry name" value="ANF_lig-bd_rcpt"/>
</dbReference>
<feature type="transmembrane region" description="Helical" evidence="15">
    <location>
        <begin position="588"/>
        <end position="606"/>
    </location>
</feature>
<dbReference type="Gene3D" id="3.40.190.10">
    <property type="entry name" value="Periplasmic binding protein-like II"/>
    <property type="match status" value="1"/>
</dbReference>
<dbReference type="InterPro" id="IPR001320">
    <property type="entry name" value="Iontro_rcpt_C"/>
</dbReference>
<dbReference type="SMART" id="SM00079">
    <property type="entry name" value="PBPe"/>
    <property type="match status" value="1"/>
</dbReference>
<keyword evidence="6 15" id="KW-1133">Transmembrane helix</keyword>